<feature type="transmembrane region" description="Helical" evidence="10">
    <location>
        <begin position="121"/>
        <end position="144"/>
    </location>
</feature>
<dbReference type="SUPFAM" id="SSF55804">
    <property type="entry name" value="Phoshotransferase/anion transport protein"/>
    <property type="match status" value="1"/>
</dbReference>
<dbReference type="PRINTS" id="PR01084">
    <property type="entry name" value="NAHEXCHNGR"/>
</dbReference>
<dbReference type="CDD" id="cd00211">
    <property type="entry name" value="PTS_IIA_fru"/>
    <property type="match status" value="1"/>
</dbReference>
<evidence type="ECO:0000256" key="5">
    <source>
        <dbReference type="ARBA" id="ARBA00022989"/>
    </source>
</evidence>
<dbReference type="Proteomes" id="UP000587760">
    <property type="component" value="Unassembled WGS sequence"/>
</dbReference>
<organism evidence="12 13">
    <name type="scientific">Spirochaeta isovalerica</name>
    <dbReference type="NCBI Taxonomy" id="150"/>
    <lineage>
        <taxon>Bacteria</taxon>
        <taxon>Pseudomonadati</taxon>
        <taxon>Spirochaetota</taxon>
        <taxon>Spirochaetia</taxon>
        <taxon>Spirochaetales</taxon>
        <taxon>Spirochaetaceae</taxon>
        <taxon>Spirochaeta</taxon>
    </lineage>
</organism>
<name>A0A841REX3_9SPIO</name>
<keyword evidence="8 10" id="KW-0472">Membrane</keyword>
<dbReference type="InterPro" id="IPR006153">
    <property type="entry name" value="Cation/H_exchanger_TM"/>
</dbReference>
<evidence type="ECO:0000256" key="9">
    <source>
        <dbReference type="ARBA" id="ARBA00023201"/>
    </source>
</evidence>
<dbReference type="PROSITE" id="PS51094">
    <property type="entry name" value="PTS_EIIA_TYPE_2"/>
    <property type="match status" value="1"/>
</dbReference>
<evidence type="ECO:0000256" key="3">
    <source>
        <dbReference type="ARBA" id="ARBA00022475"/>
    </source>
</evidence>
<dbReference type="PANTHER" id="PTHR10110">
    <property type="entry name" value="SODIUM/HYDROGEN EXCHANGER"/>
    <property type="match status" value="1"/>
</dbReference>
<keyword evidence="9" id="KW-0739">Sodium transport</keyword>
<reference evidence="12 13" key="1">
    <citation type="submission" date="2020-08" db="EMBL/GenBank/DDBJ databases">
        <title>Genomic Encyclopedia of Type Strains, Phase IV (KMG-IV): sequencing the most valuable type-strain genomes for metagenomic binning, comparative biology and taxonomic classification.</title>
        <authorList>
            <person name="Goeker M."/>
        </authorList>
    </citation>
    <scope>NUCLEOTIDE SEQUENCE [LARGE SCALE GENOMIC DNA]</scope>
    <source>
        <strain evidence="12 13">DSM 2461</strain>
    </source>
</reference>
<dbReference type="InterPro" id="IPR002178">
    <property type="entry name" value="PTS_EIIA_type-2_dom"/>
</dbReference>
<feature type="transmembrane region" description="Helical" evidence="10">
    <location>
        <begin position="249"/>
        <end position="268"/>
    </location>
</feature>
<keyword evidence="2" id="KW-0813">Transport</keyword>
<feature type="transmembrane region" description="Helical" evidence="10">
    <location>
        <begin position="165"/>
        <end position="190"/>
    </location>
</feature>
<sequence length="686" mass="74741">MEHELALNIFLIIGFLAIAVASSVLLKKLHFPYTIGLVVVGFVLGILAIQVAYEPLVNLSLTPDTILYLILPTLIYDASINMDLKALQKNIVPILLLAVLGVMISTGIVGGFLSLSATLGLGSALLFGALISATDPVAVISLFNEIGAPRQLVTLVDGESIFNDATAIVLFSIILSALNSGISTVGTLVFNSVISFLIVLLGGLLIGSAVGLIGGFIVRLQRNNVPLQITVSLIMAYISFITADLLHVSGVMSTLAAGIVVTLLSNDVLKHENHYFMENFWDYFSFVANSFVFLLLGLTEAQNFSDQTGLFTSLKLMLLVIPAVTAARAAVIYLIIPLYNRFEGGIKISPAFQAILFWGGLRGAVPVALVLTIPNSFPGKDVIVHITLGYILFTLLVQGTTVKKLMDLLNVKAEKSYFDYHKGVSYKVKFPTVRLVELVASQVIGSFKDEGFFVTDSETQPGRSFLMSRGQKYLGVDLKGSVMKVSASNQDDLAYGRQTVYETLVELDNSVSSLEELVKSPEMREIVKEDAADFKTTLNISKYLRKDLITLDLKSRDKNAVIKELVDLVADAGAIEDRKMVLDAVLEREASMSTGFENGIAIPHAKCDASDNIVMAVGIDREGIEFDSLDKKPTRLFFLIISPKSHVGPHIQLLAEIGRKMNNPELREQIMNADNRDTVFQLLNQK</sequence>
<dbReference type="Pfam" id="PF00999">
    <property type="entry name" value="Na_H_Exchanger"/>
    <property type="match status" value="1"/>
</dbReference>
<dbReference type="GO" id="GO:0005886">
    <property type="term" value="C:plasma membrane"/>
    <property type="evidence" value="ECO:0007669"/>
    <property type="project" value="UniProtKB-SubCell"/>
</dbReference>
<gene>
    <name evidence="12" type="ORF">HNR50_003230</name>
</gene>
<feature type="transmembrane region" description="Helical" evidence="10">
    <location>
        <begin position="318"/>
        <end position="339"/>
    </location>
</feature>
<dbReference type="GO" id="GO:0015385">
    <property type="term" value="F:sodium:proton antiporter activity"/>
    <property type="evidence" value="ECO:0007669"/>
    <property type="project" value="InterPro"/>
</dbReference>
<evidence type="ECO:0000313" key="13">
    <source>
        <dbReference type="Proteomes" id="UP000587760"/>
    </source>
</evidence>
<dbReference type="Gene3D" id="3.40.930.10">
    <property type="entry name" value="Mannitol-specific EII, Chain A"/>
    <property type="match status" value="1"/>
</dbReference>
<feature type="transmembrane region" description="Helical" evidence="10">
    <location>
        <begin position="94"/>
        <end position="115"/>
    </location>
</feature>
<evidence type="ECO:0000256" key="4">
    <source>
        <dbReference type="ARBA" id="ARBA00022692"/>
    </source>
</evidence>
<feature type="transmembrane region" description="Helical" evidence="10">
    <location>
        <begin position="280"/>
        <end position="298"/>
    </location>
</feature>
<dbReference type="GO" id="GO:0015386">
    <property type="term" value="F:potassium:proton antiporter activity"/>
    <property type="evidence" value="ECO:0007669"/>
    <property type="project" value="TreeGrafter"/>
</dbReference>
<comment type="subcellular location">
    <subcellularLocation>
        <location evidence="1">Cell membrane</location>
        <topology evidence="1">Multi-pass membrane protein</topology>
    </subcellularLocation>
</comment>
<evidence type="ECO:0000256" key="2">
    <source>
        <dbReference type="ARBA" id="ARBA00022448"/>
    </source>
</evidence>
<dbReference type="PANTHER" id="PTHR10110:SF86">
    <property type="entry name" value="SODIUM_HYDROGEN EXCHANGER 7"/>
    <property type="match status" value="1"/>
</dbReference>
<dbReference type="RefSeq" id="WP_184747792.1">
    <property type="nucleotide sequence ID" value="NZ_JACHGJ010000007.1"/>
</dbReference>
<evidence type="ECO:0000256" key="1">
    <source>
        <dbReference type="ARBA" id="ARBA00004651"/>
    </source>
</evidence>
<evidence type="ECO:0000256" key="7">
    <source>
        <dbReference type="ARBA" id="ARBA00023065"/>
    </source>
</evidence>
<feature type="transmembrane region" description="Helical" evidence="10">
    <location>
        <begin position="6"/>
        <end position="26"/>
    </location>
</feature>
<evidence type="ECO:0000256" key="8">
    <source>
        <dbReference type="ARBA" id="ARBA00023136"/>
    </source>
</evidence>
<dbReference type="GO" id="GO:0098719">
    <property type="term" value="P:sodium ion import across plasma membrane"/>
    <property type="evidence" value="ECO:0007669"/>
    <property type="project" value="TreeGrafter"/>
</dbReference>
<feature type="domain" description="PTS EIIA type-2" evidence="11">
    <location>
        <begin position="542"/>
        <end position="686"/>
    </location>
</feature>
<evidence type="ECO:0000313" key="12">
    <source>
        <dbReference type="EMBL" id="MBB6481550.1"/>
    </source>
</evidence>
<keyword evidence="6" id="KW-0915">Sodium</keyword>
<keyword evidence="7" id="KW-0406">Ion transport</keyword>
<dbReference type="AlphaFoldDB" id="A0A841REX3"/>
<comment type="caution">
    <text evidence="12">The sequence shown here is derived from an EMBL/GenBank/DDBJ whole genome shotgun (WGS) entry which is preliminary data.</text>
</comment>
<dbReference type="InterPro" id="IPR018422">
    <property type="entry name" value="Cation/H_exchanger_CPA1"/>
</dbReference>
<dbReference type="GO" id="GO:0051453">
    <property type="term" value="P:regulation of intracellular pH"/>
    <property type="evidence" value="ECO:0007669"/>
    <property type="project" value="TreeGrafter"/>
</dbReference>
<accession>A0A841REX3</accession>
<keyword evidence="12" id="KW-0808">Transferase</keyword>
<evidence type="ECO:0000256" key="6">
    <source>
        <dbReference type="ARBA" id="ARBA00023053"/>
    </source>
</evidence>
<evidence type="ECO:0000259" key="11">
    <source>
        <dbReference type="PROSITE" id="PS51094"/>
    </source>
</evidence>
<dbReference type="InterPro" id="IPR004709">
    <property type="entry name" value="NaH_exchanger"/>
</dbReference>
<feature type="transmembrane region" description="Helical" evidence="10">
    <location>
        <begin position="351"/>
        <end position="371"/>
    </location>
</feature>
<keyword evidence="4 10" id="KW-0812">Transmembrane</keyword>
<proteinExistence type="predicted"/>
<dbReference type="EMBL" id="JACHGJ010000007">
    <property type="protein sequence ID" value="MBB6481550.1"/>
    <property type="molecule type" value="Genomic_DNA"/>
</dbReference>
<keyword evidence="3" id="KW-1003">Cell membrane</keyword>
<dbReference type="GO" id="GO:0016740">
    <property type="term" value="F:transferase activity"/>
    <property type="evidence" value="ECO:0007669"/>
    <property type="project" value="UniProtKB-KW"/>
</dbReference>
<evidence type="ECO:0000256" key="10">
    <source>
        <dbReference type="SAM" id="Phobius"/>
    </source>
</evidence>
<feature type="transmembrane region" description="Helical" evidence="10">
    <location>
        <begin position="383"/>
        <end position="402"/>
    </location>
</feature>
<feature type="transmembrane region" description="Helical" evidence="10">
    <location>
        <begin position="196"/>
        <end position="218"/>
    </location>
</feature>
<dbReference type="Pfam" id="PF00359">
    <property type="entry name" value="PTS_EIIA_2"/>
    <property type="match status" value="1"/>
</dbReference>
<feature type="transmembrane region" description="Helical" evidence="10">
    <location>
        <begin position="33"/>
        <end position="53"/>
    </location>
</feature>
<keyword evidence="5 10" id="KW-1133">Transmembrane helix</keyword>
<protein>
    <submittedName>
        <fullName evidence="12">Fructose-specific phosphotransferase system IIA component</fullName>
    </submittedName>
</protein>
<keyword evidence="13" id="KW-1185">Reference proteome</keyword>
<dbReference type="InterPro" id="IPR016152">
    <property type="entry name" value="PTrfase/Anion_transptr"/>
</dbReference>
<dbReference type="Gene3D" id="6.10.140.1330">
    <property type="match status" value="1"/>
</dbReference>